<dbReference type="FunFam" id="3.40.50.300:FF:000433">
    <property type="entry name" value="Estrogen sulfotransferase"/>
    <property type="match status" value="1"/>
</dbReference>
<gene>
    <name evidence="8" type="ORF">P4O66_006757</name>
</gene>
<evidence type="ECO:0000256" key="2">
    <source>
        <dbReference type="ARBA" id="ARBA00005771"/>
    </source>
</evidence>
<name>A0AAD8ZFB3_9TELE</name>
<reference evidence="8" key="1">
    <citation type="submission" date="2023-03" db="EMBL/GenBank/DDBJ databases">
        <title>Electrophorus voltai genome.</title>
        <authorList>
            <person name="Bian C."/>
        </authorList>
    </citation>
    <scope>NUCLEOTIDE SEQUENCE</scope>
    <source>
        <strain evidence="8">CB-2022</strain>
        <tissue evidence="8">Muscle</tissue>
    </source>
</reference>
<dbReference type="GO" id="GO:0008146">
    <property type="term" value="F:sulfotransferase activity"/>
    <property type="evidence" value="ECO:0007669"/>
    <property type="project" value="InterPro"/>
</dbReference>
<feature type="domain" description="Sulfotransferase" evidence="7">
    <location>
        <begin position="66"/>
        <end position="312"/>
    </location>
</feature>
<dbReference type="SUPFAM" id="SSF52540">
    <property type="entry name" value="P-loop containing nucleoside triphosphate hydrolases"/>
    <property type="match status" value="1"/>
</dbReference>
<evidence type="ECO:0000256" key="3">
    <source>
        <dbReference type="ARBA" id="ARBA00022490"/>
    </source>
</evidence>
<sequence>MTQESSFEEIISLEIQTNNTHTHTHTHKSANMARLEVTETFHGITFPGHLHTQDSLHYATHFKFQDTDTLIVTYPKSGTTWMQEIVTVMSCKGDTVRAQTQPNWNRAPWLEQYYCPDVLNASQENRILTTHLPYNLLAAALSGSKAKVIYVARNPKDVAVSYYYFHKMAKFLPESGTFSEFLSAFLEGTVHYGSWFDHVKGWTNNARNIHNFLYVTYEEMSRTLRASLERVSEFLQCPLVEEELTSTLKSCSFSSMKKNCMVNYSLIPQEIMDHRKSKFMRKAGKIGDWVNTFSEEQSCTFDAIYTSRMADSSLTFVWCNPEQEPMLKSRRDPDHHQAHHILEQTLA</sequence>
<dbReference type="Pfam" id="PF00685">
    <property type="entry name" value="Sulfotransfer_1"/>
    <property type="match status" value="1"/>
</dbReference>
<keyword evidence="3" id="KW-0963">Cytoplasm</keyword>
<dbReference type="PANTHER" id="PTHR11783">
    <property type="entry name" value="SULFOTRANSFERASE SULT"/>
    <property type="match status" value="1"/>
</dbReference>
<comment type="subcellular location">
    <subcellularLocation>
        <location evidence="1">Cytoplasm</location>
    </subcellularLocation>
</comment>
<evidence type="ECO:0000313" key="8">
    <source>
        <dbReference type="EMBL" id="KAK1798449.1"/>
    </source>
</evidence>
<dbReference type="InterPro" id="IPR027417">
    <property type="entry name" value="P-loop_NTPase"/>
</dbReference>
<protein>
    <recommendedName>
        <fullName evidence="6">Sulfotransferase</fullName>
        <ecNumber evidence="6">2.8.2.-</ecNumber>
    </recommendedName>
</protein>
<dbReference type="Proteomes" id="UP001239994">
    <property type="component" value="Unassembled WGS sequence"/>
</dbReference>
<dbReference type="EC" id="2.8.2.-" evidence="6"/>
<dbReference type="Gene3D" id="3.40.50.300">
    <property type="entry name" value="P-loop containing nucleotide triphosphate hydrolases"/>
    <property type="match status" value="1"/>
</dbReference>
<dbReference type="GO" id="GO:0006805">
    <property type="term" value="P:xenobiotic metabolic process"/>
    <property type="evidence" value="ECO:0007669"/>
    <property type="project" value="UniProtKB-ARBA"/>
</dbReference>
<comment type="similarity">
    <text evidence="2 6">Belongs to the sulfotransferase 1 family.</text>
</comment>
<evidence type="ECO:0000313" key="9">
    <source>
        <dbReference type="Proteomes" id="UP001239994"/>
    </source>
</evidence>
<proteinExistence type="inferred from homology"/>
<evidence type="ECO:0000256" key="5">
    <source>
        <dbReference type="ARBA" id="ARBA00022939"/>
    </source>
</evidence>
<keyword evidence="5" id="KW-0128">Catecholamine metabolism</keyword>
<evidence type="ECO:0000256" key="1">
    <source>
        <dbReference type="ARBA" id="ARBA00004496"/>
    </source>
</evidence>
<organism evidence="8 9">
    <name type="scientific">Electrophorus voltai</name>
    <dbReference type="NCBI Taxonomy" id="2609070"/>
    <lineage>
        <taxon>Eukaryota</taxon>
        <taxon>Metazoa</taxon>
        <taxon>Chordata</taxon>
        <taxon>Craniata</taxon>
        <taxon>Vertebrata</taxon>
        <taxon>Euteleostomi</taxon>
        <taxon>Actinopterygii</taxon>
        <taxon>Neopterygii</taxon>
        <taxon>Teleostei</taxon>
        <taxon>Ostariophysi</taxon>
        <taxon>Gymnotiformes</taxon>
        <taxon>Gymnotoidei</taxon>
        <taxon>Gymnotidae</taxon>
        <taxon>Electrophorus</taxon>
    </lineage>
</organism>
<evidence type="ECO:0000259" key="7">
    <source>
        <dbReference type="Pfam" id="PF00685"/>
    </source>
</evidence>
<keyword evidence="9" id="KW-1185">Reference proteome</keyword>
<accession>A0AAD8ZFB3</accession>
<dbReference type="GO" id="GO:0006584">
    <property type="term" value="P:catecholamine metabolic process"/>
    <property type="evidence" value="ECO:0007669"/>
    <property type="project" value="UniProtKB-KW"/>
</dbReference>
<dbReference type="AlphaFoldDB" id="A0AAD8ZFB3"/>
<evidence type="ECO:0000256" key="4">
    <source>
        <dbReference type="ARBA" id="ARBA00022679"/>
    </source>
</evidence>
<dbReference type="InterPro" id="IPR000863">
    <property type="entry name" value="Sulfotransferase_dom"/>
</dbReference>
<dbReference type="GO" id="GO:0005737">
    <property type="term" value="C:cytoplasm"/>
    <property type="evidence" value="ECO:0007669"/>
    <property type="project" value="UniProtKB-SubCell"/>
</dbReference>
<dbReference type="EMBL" id="JAROKS010000012">
    <property type="protein sequence ID" value="KAK1798449.1"/>
    <property type="molecule type" value="Genomic_DNA"/>
</dbReference>
<comment type="caution">
    <text evidence="8">The sequence shown here is derived from an EMBL/GenBank/DDBJ whole genome shotgun (WGS) entry which is preliminary data.</text>
</comment>
<keyword evidence="4 6" id="KW-0808">Transferase</keyword>
<evidence type="ECO:0000256" key="6">
    <source>
        <dbReference type="RuleBase" id="RU361155"/>
    </source>
</evidence>